<dbReference type="GO" id="GO:0007129">
    <property type="term" value="P:homologous chromosome pairing at meiosis"/>
    <property type="evidence" value="ECO:0007669"/>
    <property type="project" value="TreeGrafter"/>
</dbReference>
<accession>B2W8E9</accession>
<dbReference type="OrthoDB" id="272266at2759"/>
<evidence type="ECO:0000313" key="8">
    <source>
        <dbReference type="Proteomes" id="UP000001471"/>
    </source>
</evidence>
<dbReference type="InterPro" id="IPR036388">
    <property type="entry name" value="WH-like_DNA-bd_sf"/>
</dbReference>
<evidence type="ECO:0000256" key="4">
    <source>
        <dbReference type="ARBA" id="ARBA00023242"/>
    </source>
</evidence>
<proteinExistence type="inferred from homology"/>
<protein>
    <recommendedName>
        <fullName evidence="6">Homologous-pairing protein 2 winged helix domain-containing protein</fullName>
    </recommendedName>
</protein>
<evidence type="ECO:0000256" key="1">
    <source>
        <dbReference type="ARBA" id="ARBA00004123"/>
    </source>
</evidence>
<dbReference type="GO" id="GO:0120230">
    <property type="term" value="F:recombinase activator activity"/>
    <property type="evidence" value="ECO:0007669"/>
    <property type="project" value="TreeGrafter"/>
</dbReference>
<dbReference type="InterPro" id="IPR010776">
    <property type="entry name" value="Hop2_WH_dom"/>
</dbReference>
<evidence type="ECO:0000256" key="5">
    <source>
        <dbReference type="ARBA" id="ARBA00023254"/>
    </source>
</evidence>
<dbReference type="GO" id="GO:0000709">
    <property type="term" value="P:meiotic joint molecule formation"/>
    <property type="evidence" value="ECO:0007669"/>
    <property type="project" value="TreeGrafter"/>
</dbReference>
<dbReference type="InParanoid" id="B2W8E9"/>
<dbReference type="FunCoup" id="B2W8E9">
    <property type="interactions" value="219"/>
</dbReference>
<dbReference type="OMA" id="QKYHREW"/>
<feature type="domain" description="Homologous-pairing protein 2 winged helix" evidence="6">
    <location>
        <begin position="15"/>
        <end position="65"/>
    </location>
</feature>
<dbReference type="PANTHER" id="PTHR15938">
    <property type="entry name" value="TBP-1 INTERACTING PROTEIN"/>
    <property type="match status" value="1"/>
</dbReference>
<dbReference type="Proteomes" id="UP000001471">
    <property type="component" value="Unassembled WGS sequence"/>
</dbReference>
<dbReference type="GO" id="GO:0010774">
    <property type="term" value="P:meiotic strand invasion involved in reciprocal meiotic recombination"/>
    <property type="evidence" value="ECO:0007669"/>
    <property type="project" value="TreeGrafter"/>
</dbReference>
<keyword evidence="4" id="KW-0539">Nucleus</keyword>
<dbReference type="AlphaFoldDB" id="B2W8E9"/>
<evidence type="ECO:0000313" key="7">
    <source>
        <dbReference type="EMBL" id="EDU49177.1"/>
    </source>
</evidence>
<dbReference type="Pfam" id="PF07106">
    <property type="entry name" value="WHD_TBPIP"/>
    <property type="match status" value="1"/>
</dbReference>
<dbReference type="HOGENOM" id="CLU_063266_3_1_1"/>
<name>B2W8E9_PYRTR</name>
<dbReference type="PANTHER" id="PTHR15938:SF0">
    <property type="entry name" value="HOMOLOGOUS-PAIRING PROTEIN 2 HOMOLOG"/>
    <property type="match status" value="1"/>
</dbReference>
<dbReference type="GO" id="GO:0000794">
    <property type="term" value="C:condensed nuclear chromosome"/>
    <property type="evidence" value="ECO:0007669"/>
    <property type="project" value="TreeGrafter"/>
</dbReference>
<comment type="subcellular location">
    <subcellularLocation>
        <location evidence="1">Nucleus</location>
    </subcellularLocation>
</comment>
<dbReference type="GO" id="GO:0003690">
    <property type="term" value="F:double-stranded DNA binding"/>
    <property type="evidence" value="ECO:0007669"/>
    <property type="project" value="TreeGrafter"/>
</dbReference>
<reference evidence="8" key="1">
    <citation type="journal article" date="2013" name="G3 (Bethesda)">
        <title>Comparative genomics of a plant-pathogenic fungus, Pyrenophora tritici-repentis, reveals transduplication and the impact of repeat elements on pathogenicity and population divergence.</title>
        <authorList>
            <person name="Manning V.A."/>
            <person name="Pandelova I."/>
            <person name="Dhillon B."/>
            <person name="Wilhelm L.J."/>
            <person name="Goodwin S.B."/>
            <person name="Berlin A.M."/>
            <person name="Figueroa M."/>
            <person name="Freitag M."/>
            <person name="Hane J.K."/>
            <person name="Henrissat B."/>
            <person name="Holman W.H."/>
            <person name="Kodira C.D."/>
            <person name="Martin J."/>
            <person name="Oliver R.P."/>
            <person name="Robbertse B."/>
            <person name="Schackwitz W."/>
            <person name="Schwartz D.C."/>
            <person name="Spatafora J.W."/>
            <person name="Turgeon B.G."/>
            <person name="Yandava C."/>
            <person name="Young S."/>
            <person name="Zhou S."/>
            <person name="Zeng Q."/>
            <person name="Grigoriev I.V."/>
            <person name="Ma L.-J."/>
            <person name="Ciuffetti L.M."/>
        </authorList>
    </citation>
    <scope>NUCLEOTIDE SEQUENCE [LARGE SCALE GENOMIC DNA]</scope>
    <source>
        <strain evidence="8">Pt-1C-BFP</strain>
    </source>
</reference>
<gene>
    <name evidence="7" type="ORF">PTRG_06257</name>
</gene>
<sequence length="227" mass="25232">MAPRKKTEEKATANEAADMVLQYLHKQNRPYSAIDVSANLHNKVTKAAAAKILKDLHEQKLIEGRAAGIIISAFTNTQRLTSPGKQIVYHALQNAAEACTTSELAALDTTILDLRTRTTALLATAKALRSTLSSLNSTLSTADLVTHVHALEQEKTQLETRLDALRKGKAKKISREEREGVEMEWKKWGKVAKARERIVKEMWGVIEEGVGDLAVREEMREMFDLDG</sequence>
<organism evidence="7 8">
    <name type="scientific">Pyrenophora tritici-repentis (strain Pt-1C-BFP)</name>
    <name type="common">Wheat tan spot fungus</name>
    <name type="synonym">Drechslera tritici-repentis</name>
    <dbReference type="NCBI Taxonomy" id="426418"/>
    <lineage>
        <taxon>Eukaryota</taxon>
        <taxon>Fungi</taxon>
        <taxon>Dikarya</taxon>
        <taxon>Ascomycota</taxon>
        <taxon>Pezizomycotina</taxon>
        <taxon>Dothideomycetes</taxon>
        <taxon>Pleosporomycetidae</taxon>
        <taxon>Pleosporales</taxon>
        <taxon>Pleosporineae</taxon>
        <taxon>Pleosporaceae</taxon>
        <taxon>Pyrenophora</taxon>
    </lineage>
</organism>
<dbReference type="eggNOG" id="KOG4603">
    <property type="taxonomic scope" value="Eukaryota"/>
</dbReference>
<evidence type="ECO:0000256" key="2">
    <source>
        <dbReference type="ARBA" id="ARBA00007922"/>
    </source>
</evidence>
<dbReference type="Gene3D" id="1.10.10.10">
    <property type="entry name" value="Winged helix-like DNA-binding domain superfamily/Winged helix DNA-binding domain"/>
    <property type="match status" value="1"/>
</dbReference>
<evidence type="ECO:0000259" key="6">
    <source>
        <dbReference type="Pfam" id="PF07106"/>
    </source>
</evidence>
<comment type="similarity">
    <text evidence="2">Belongs to the HOP2 family.</text>
</comment>
<evidence type="ECO:0000256" key="3">
    <source>
        <dbReference type="ARBA" id="ARBA00023172"/>
    </source>
</evidence>
<keyword evidence="3" id="KW-0233">DNA recombination</keyword>
<dbReference type="STRING" id="426418.B2W8E9"/>
<keyword evidence="5" id="KW-0469">Meiosis</keyword>
<dbReference type="EMBL" id="DS231620">
    <property type="protein sequence ID" value="EDU49177.1"/>
    <property type="molecule type" value="Genomic_DNA"/>
</dbReference>
<dbReference type="GO" id="GO:0120231">
    <property type="term" value="C:DNA recombinase auxiliary factor complex"/>
    <property type="evidence" value="ECO:0007669"/>
    <property type="project" value="TreeGrafter"/>
</dbReference>